<dbReference type="EMBL" id="BAAAPH010000002">
    <property type="protein sequence ID" value="GAA1552393.1"/>
    <property type="molecule type" value="Genomic_DNA"/>
</dbReference>
<sequence>MTTQDGPDWYAVRCVIRGDKSSELTAYEERITLWQARSLDHAIERAEAEAREYAMAVTGSPNSYLGLAQAYHLADAPGDGAEVFSLIRQSKHKAQKYLDRFFDTGTEHQQRA</sequence>
<proteinExistence type="predicted"/>
<keyword evidence="2" id="KW-1185">Reference proteome</keyword>
<organism evidence="1 2">
    <name type="scientific">Kribbella hippodromi</name>
    <dbReference type="NCBI Taxonomy" id="434347"/>
    <lineage>
        <taxon>Bacteria</taxon>
        <taxon>Bacillati</taxon>
        <taxon>Actinomycetota</taxon>
        <taxon>Actinomycetes</taxon>
        <taxon>Propionibacteriales</taxon>
        <taxon>Kribbellaceae</taxon>
        <taxon>Kribbella</taxon>
    </lineage>
</organism>
<dbReference type="Proteomes" id="UP001501705">
    <property type="component" value="Unassembled WGS sequence"/>
</dbReference>
<accession>A0ABN2C4B8</accession>
<protein>
    <recommendedName>
        <fullName evidence="3">DUF4288 domain-containing protein</fullName>
    </recommendedName>
</protein>
<evidence type="ECO:0000313" key="1">
    <source>
        <dbReference type="EMBL" id="GAA1552393.1"/>
    </source>
</evidence>
<evidence type="ECO:0000313" key="2">
    <source>
        <dbReference type="Proteomes" id="UP001501705"/>
    </source>
</evidence>
<reference evidence="1 2" key="1">
    <citation type="journal article" date="2019" name="Int. J. Syst. Evol. Microbiol.">
        <title>The Global Catalogue of Microorganisms (GCM) 10K type strain sequencing project: providing services to taxonomists for standard genome sequencing and annotation.</title>
        <authorList>
            <consortium name="The Broad Institute Genomics Platform"/>
            <consortium name="The Broad Institute Genome Sequencing Center for Infectious Disease"/>
            <person name="Wu L."/>
            <person name="Ma J."/>
        </authorList>
    </citation>
    <scope>NUCLEOTIDE SEQUENCE [LARGE SCALE GENOMIC DNA]</scope>
    <source>
        <strain evidence="1 2">JCM 15572</strain>
    </source>
</reference>
<evidence type="ECO:0008006" key="3">
    <source>
        <dbReference type="Google" id="ProtNLM"/>
    </source>
</evidence>
<name>A0ABN2C4B8_9ACTN</name>
<gene>
    <name evidence="1" type="ORF">GCM10009804_06730</name>
</gene>
<dbReference type="RefSeq" id="WP_344231812.1">
    <property type="nucleotide sequence ID" value="NZ_BAAAPH010000002.1"/>
</dbReference>
<comment type="caution">
    <text evidence="1">The sequence shown here is derived from an EMBL/GenBank/DDBJ whole genome shotgun (WGS) entry which is preliminary data.</text>
</comment>